<sequence>MAITGVLDDSRVTALRTWLNEAVAAHRAVAVDLSGGRLTGTRWMAVLLEAERRARACRHAFAVVSPKAEAARLCLPVLARGGRLVLCQSLAELPPLSR</sequence>
<reference evidence="1" key="1">
    <citation type="submission" date="2016-04" db="EMBL/GenBank/DDBJ databases">
        <authorList>
            <person name="Evans L.H."/>
            <person name="Alamgir A."/>
            <person name="Owens N."/>
            <person name="Weber N.D."/>
            <person name="Virtaneva K."/>
            <person name="Barbian K."/>
            <person name="Babar A."/>
            <person name="Rosenke K."/>
        </authorList>
    </citation>
    <scope>NUCLEOTIDE SEQUENCE</scope>
    <source>
        <strain evidence="1">Nono1</strain>
    </source>
</reference>
<proteinExistence type="predicted"/>
<dbReference type="Gene3D" id="3.30.750.24">
    <property type="entry name" value="STAS domain"/>
    <property type="match status" value="1"/>
</dbReference>
<gene>
    <name evidence="1" type="ORF">BN4615_P5583</name>
</gene>
<dbReference type="EMBL" id="LT559118">
    <property type="protein sequence ID" value="SBO96067.1"/>
    <property type="molecule type" value="Genomic_DNA"/>
</dbReference>
<name>A0A1M4EAT9_9ACTN</name>
<protein>
    <submittedName>
        <fullName evidence="1">Uncharacterized protein</fullName>
    </submittedName>
</protein>
<organism evidence="1">
    <name type="scientific">Nonomuraea gerenzanensis</name>
    <dbReference type="NCBI Taxonomy" id="93944"/>
    <lineage>
        <taxon>Bacteria</taxon>
        <taxon>Bacillati</taxon>
        <taxon>Actinomycetota</taxon>
        <taxon>Actinomycetes</taxon>
        <taxon>Streptosporangiales</taxon>
        <taxon>Streptosporangiaceae</taxon>
        <taxon>Nonomuraea</taxon>
    </lineage>
</organism>
<accession>A0A1M4EAT9</accession>
<dbReference type="InterPro" id="IPR036513">
    <property type="entry name" value="STAS_dom_sf"/>
</dbReference>
<evidence type="ECO:0000313" key="1">
    <source>
        <dbReference type="EMBL" id="SBO96067.1"/>
    </source>
</evidence>
<dbReference type="AlphaFoldDB" id="A0A1M4EAT9"/>